<comment type="caution">
    <text evidence="1">The sequence shown here is derived from an EMBL/GenBank/DDBJ whole genome shotgun (WGS) entry which is preliminary data.</text>
</comment>
<accession>X1C7M3</accession>
<dbReference type="AlphaFoldDB" id="X1C7M3"/>
<evidence type="ECO:0000313" key="1">
    <source>
        <dbReference type="EMBL" id="GAG89312.1"/>
    </source>
</evidence>
<name>X1C7M3_9ZZZZ</name>
<proteinExistence type="predicted"/>
<sequence length="156" mass="17990">MKYYNLDFDKLKEIQFESLGPFLLDRIRKEGSIFHFIRSDSTGYTIMASNTKAFDFAAENEFLSVPYKQEKNVKLNEIAIEALNLSRSLLRTPGDEGILSNNSDLIIDMTLFLKELFVLFGLPVAYWKEFIEVADKEAIAKIRKAISQIILNKNRI</sequence>
<organism evidence="1">
    <name type="scientific">marine sediment metagenome</name>
    <dbReference type="NCBI Taxonomy" id="412755"/>
    <lineage>
        <taxon>unclassified sequences</taxon>
        <taxon>metagenomes</taxon>
        <taxon>ecological metagenomes</taxon>
    </lineage>
</organism>
<gene>
    <name evidence="1" type="ORF">S01H4_22848</name>
</gene>
<dbReference type="EMBL" id="BART01010529">
    <property type="protein sequence ID" value="GAG89312.1"/>
    <property type="molecule type" value="Genomic_DNA"/>
</dbReference>
<protein>
    <submittedName>
        <fullName evidence="1">Uncharacterized protein</fullName>
    </submittedName>
</protein>
<reference evidence="1" key="1">
    <citation type="journal article" date="2014" name="Front. Microbiol.">
        <title>High frequency of phylogenetically diverse reductive dehalogenase-homologous genes in deep subseafloor sedimentary metagenomes.</title>
        <authorList>
            <person name="Kawai M."/>
            <person name="Futagami T."/>
            <person name="Toyoda A."/>
            <person name="Takaki Y."/>
            <person name="Nishi S."/>
            <person name="Hori S."/>
            <person name="Arai W."/>
            <person name="Tsubouchi T."/>
            <person name="Morono Y."/>
            <person name="Uchiyama I."/>
            <person name="Ito T."/>
            <person name="Fujiyama A."/>
            <person name="Inagaki F."/>
            <person name="Takami H."/>
        </authorList>
    </citation>
    <scope>NUCLEOTIDE SEQUENCE</scope>
    <source>
        <strain evidence="1">Expedition CK06-06</strain>
    </source>
</reference>